<dbReference type="EMBL" id="CM001880">
    <property type="protein sequence ID" value="EOX97764.1"/>
    <property type="molecule type" value="Genomic_DNA"/>
</dbReference>
<sequence>MTRQATSMQAPRIAGLRMVEERKGGGIFHNSSTHNSNRPSGKILQNFQRPRPASYAAIQEKLRNPEVNYSRYI</sequence>
<dbReference type="AlphaFoldDB" id="A0A061DYC9"/>
<evidence type="ECO:0000313" key="1">
    <source>
        <dbReference type="EMBL" id="EOX97764.1"/>
    </source>
</evidence>
<evidence type="ECO:0000313" key="2">
    <source>
        <dbReference type="Proteomes" id="UP000026915"/>
    </source>
</evidence>
<reference evidence="1 2" key="1">
    <citation type="journal article" date="2013" name="Genome Biol.">
        <title>The genome sequence of the most widely cultivated cacao type and its use to identify candidate genes regulating pod color.</title>
        <authorList>
            <person name="Motamayor J.C."/>
            <person name="Mockaitis K."/>
            <person name="Schmutz J."/>
            <person name="Haiminen N."/>
            <person name="Iii D.L."/>
            <person name="Cornejo O."/>
            <person name="Findley S.D."/>
            <person name="Zheng P."/>
            <person name="Utro F."/>
            <person name="Royaert S."/>
            <person name="Saski C."/>
            <person name="Jenkins J."/>
            <person name="Podicheti R."/>
            <person name="Zhao M."/>
            <person name="Scheffler B.E."/>
            <person name="Stack J.C."/>
            <person name="Feltus F.A."/>
            <person name="Mustiga G.M."/>
            <person name="Amores F."/>
            <person name="Phillips W."/>
            <person name="Marelli J.P."/>
            <person name="May G.D."/>
            <person name="Shapiro H."/>
            <person name="Ma J."/>
            <person name="Bustamante C.D."/>
            <person name="Schnell R.J."/>
            <person name="Main D."/>
            <person name="Gilbert D."/>
            <person name="Parida L."/>
            <person name="Kuhn D.N."/>
        </authorList>
    </citation>
    <scope>NUCLEOTIDE SEQUENCE [LARGE SCALE GENOMIC DNA]</scope>
    <source>
        <strain evidence="2">cv. Matina 1-6</strain>
    </source>
</reference>
<gene>
    <name evidence="1" type="ORF">TCM_006697</name>
</gene>
<dbReference type="Proteomes" id="UP000026915">
    <property type="component" value="Chromosome 2"/>
</dbReference>
<dbReference type="Gramene" id="EOX97764">
    <property type="protein sequence ID" value="EOX97764"/>
    <property type="gene ID" value="TCM_006697"/>
</dbReference>
<organism evidence="1 2">
    <name type="scientific">Theobroma cacao</name>
    <name type="common">Cacao</name>
    <name type="synonym">Cocoa</name>
    <dbReference type="NCBI Taxonomy" id="3641"/>
    <lineage>
        <taxon>Eukaryota</taxon>
        <taxon>Viridiplantae</taxon>
        <taxon>Streptophyta</taxon>
        <taxon>Embryophyta</taxon>
        <taxon>Tracheophyta</taxon>
        <taxon>Spermatophyta</taxon>
        <taxon>Magnoliopsida</taxon>
        <taxon>eudicotyledons</taxon>
        <taxon>Gunneridae</taxon>
        <taxon>Pentapetalae</taxon>
        <taxon>rosids</taxon>
        <taxon>malvids</taxon>
        <taxon>Malvales</taxon>
        <taxon>Malvaceae</taxon>
        <taxon>Byttnerioideae</taxon>
        <taxon>Theobroma</taxon>
    </lineage>
</organism>
<name>A0A061DYC9_THECC</name>
<keyword evidence="2" id="KW-1185">Reference proteome</keyword>
<accession>A0A061DYC9</accession>
<proteinExistence type="predicted"/>
<protein>
    <submittedName>
        <fullName evidence="1">Uncharacterized protein</fullName>
    </submittedName>
</protein>
<dbReference type="InParanoid" id="A0A061DYC9"/>
<dbReference type="HOGENOM" id="CLU_2709809_0_0_1"/>